<dbReference type="AlphaFoldDB" id="E4YVI8"/>
<feature type="transmembrane region" description="Helical" evidence="7">
    <location>
        <begin position="174"/>
        <end position="194"/>
    </location>
</feature>
<reference evidence="8" key="1">
    <citation type="journal article" date="2010" name="Science">
        <title>Plasticity of animal genome architecture unmasked by rapid evolution of a pelagic tunicate.</title>
        <authorList>
            <person name="Denoeud F."/>
            <person name="Henriet S."/>
            <person name="Mungpakdee S."/>
            <person name="Aury J.M."/>
            <person name="Da Silva C."/>
            <person name="Brinkmann H."/>
            <person name="Mikhaleva J."/>
            <person name="Olsen L.C."/>
            <person name="Jubin C."/>
            <person name="Canestro C."/>
            <person name="Bouquet J.M."/>
            <person name="Danks G."/>
            <person name="Poulain J."/>
            <person name="Campsteijn C."/>
            <person name="Adamski M."/>
            <person name="Cross I."/>
            <person name="Yadetie F."/>
            <person name="Muffato M."/>
            <person name="Louis A."/>
            <person name="Butcher S."/>
            <person name="Tsagkogeorga G."/>
            <person name="Konrad A."/>
            <person name="Singh S."/>
            <person name="Jensen M.F."/>
            <person name="Cong E.H."/>
            <person name="Eikeseth-Otteraa H."/>
            <person name="Noel B."/>
            <person name="Anthouard V."/>
            <person name="Porcel B.M."/>
            <person name="Kachouri-Lafond R."/>
            <person name="Nishino A."/>
            <person name="Ugolini M."/>
            <person name="Chourrout P."/>
            <person name="Nishida H."/>
            <person name="Aasland R."/>
            <person name="Huzurbazar S."/>
            <person name="Westhof E."/>
            <person name="Delsuc F."/>
            <person name="Lehrach H."/>
            <person name="Reinhardt R."/>
            <person name="Weissenbach J."/>
            <person name="Roy S.W."/>
            <person name="Artiguenave F."/>
            <person name="Postlethwait J.H."/>
            <person name="Manak J.R."/>
            <person name="Thompson E.M."/>
            <person name="Jaillon O."/>
            <person name="Du Pasquier L."/>
            <person name="Boudinot P."/>
            <person name="Liberles D.A."/>
            <person name="Volff J.N."/>
            <person name="Philippe H."/>
            <person name="Lenhard B."/>
            <person name="Roest Crollius H."/>
            <person name="Wincker P."/>
            <person name="Chourrout D."/>
        </authorList>
    </citation>
    <scope>NUCLEOTIDE SEQUENCE [LARGE SCALE GENOMIC DNA]</scope>
</reference>
<evidence type="ECO:0000313" key="8">
    <source>
        <dbReference type="EMBL" id="CBY39473.1"/>
    </source>
</evidence>
<evidence type="ECO:0000256" key="2">
    <source>
        <dbReference type="ARBA" id="ARBA00006595"/>
    </source>
</evidence>
<evidence type="ECO:0000256" key="6">
    <source>
        <dbReference type="ARBA" id="ARBA00023136"/>
    </source>
</evidence>
<evidence type="ECO:0000256" key="7">
    <source>
        <dbReference type="SAM" id="Phobius"/>
    </source>
</evidence>
<keyword evidence="5 7" id="KW-1133">Transmembrane helix</keyword>
<name>E4YVI8_OIKDI</name>
<organism evidence="8">
    <name type="scientific">Oikopleura dioica</name>
    <name type="common">Tunicate</name>
    <dbReference type="NCBI Taxonomy" id="34765"/>
    <lineage>
        <taxon>Eukaryota</taxon>
        <taxon>Metazoa</taxon>
        <taxon>Chordata</taxon>
        <taxon>Tunicata</taxon>
        <taxon>Appendicularia</taxon>
        <taxon>Copelata</taxon>
        <taxon>Oikopleuridae</taxon>
        <taxon>Oikopleura</taxon>
    </lineage>
</organism>
<gene>
    <name evidence="8" type="ORF">GSOID_T00020043001</name>
</gene>
<keyword evidence="6 7" id="KW-0472">Membrane</keyword>
<keyword evidence="3" id="KW-0813">Transport</keyword>
<keyword evidence="4 7" id="KW-0812">Transmembrane</keyword>
<dbReference type="PANTHER" id="PTHR20772">
    <property type="entry name" value="PROTEIN FMP42"/>
    <property type="match status" value="1"/>
</dbReference>
<dbReference type="PANTHER" id="PTHR20772:SF2">
    <property type="entry name" value="PROTEIN FMP42"/>
    <property type="match status" value="1"/>
</dbReference>
<dbReference type="InterPro" id="IPR052599">
    <property type="entry name" value="SLC43A_AATransporter"/>
</dbReference>
<evidence type="ECO:0000256" key="4">
    <source>
        <dbReference type="ARBA" id="ARBA00022692"/>
    </source>
</evidence>
<evidence type="ECO:0000256" key="3">
    <source>
        <dbReference type="ARBA" id="ARBA00022448"/>
    </source>
</evidence>
<sequence length="295" mass="33997">MYIIMNIKEQCALFPKATGITLGLINGFFDASAGVFLTFKFIYDAGLPGITVPQMFAYYSLGVSLIWVKLFFFCPRYDVKKTENYTILSDSFVGSFCKKTKIESVEKEAEEVVPVTWQEYKKSLFSLNFVLFNIFSIITTLRISSIPIWILPWLKWTFQDFPEDEAAELVSKNMDIYGIMFYASIIICPIPGMILKAIEKFICKEKLRAEYYGLIWFCFFTALLCAILSFQMCIIGSEFNATFLVIEFSFLRSMYLFQQFPAEHFGLLYGICVFCLAGTQYSIDPMFKLIQEGLK</sequence>
<dbReference type="Proteomes" id="UP000011014">
    <property type="component" value="Unassembled WGS sequence"/>
</dbReference>
<feature type="transmembrane region" description="Helical" evidence="7">
    <location>
        <begin position="20"/>
        <end position="43"/>
    </location>
</feature>
<evidence type="ECO:0008006" key="9">
    <source>
        <dbReference type="Google" id="ProtNLM"/>
    </source>
</evidence>
<comment type="similarity">
    <text evidence="2">Belongs to the SLC43A transporter (TC 2.A.1.44) family.</text>
</comment>
<feature type="transmembrane region" description="Helical" evidence="7">
    <location>
        <begin position="214"/>
        <end position="246"/>
    </location>
</feature>
<evidence type="ECO:0000256" key="1">
    <source>
        <dbReference type="ARBA" id="ARBA00004141"/>
    </source>
</evidence>
<protein>
    <recommendedName>
        <fullName evidence="9">Battenin</fullName>
    </recommendedName>
</protein>
<feature type="transmembrane region" description="Helical" evidence="7">
    <location>
        <begin position="266"/>
        <end position="283"/>
    </location>
</feature>
<comment type="subcellular location">
    <subcellularLocation>
        <location evidence="1">Membrane</location>
        <topology evidence="1">Multi-pass membrane protein</topology>
    </subcellularLocation>
</comment>
<evidence type="ECO:0000256" key="5">
    <source>
        <dbReference type="ARBA" id="ARBA00022989"/>
    </source>
</evidence>
<feature type="transmembrane region" description="Helical" evidence="7">
    <location>
        <begin position="130"/>
        <end position="154"/>
    </location>
</feature>
<feature type="transmembrane region" description="Helical" evidence="7">
    <location>
        <begin position="55"/>
        <end position="74"/>
    </location>
</feature>
<proteinExistence type="inferred from homology"/>
<accession>E4YVI8</accession>
<dbReference type="EMBL" id="FN655548">
    <property type="protein sequence ID" value="CBY39473.1"/>
    <property type="molecule type" value="Genomic_DNA"/>
</dbReference>
<dbReference type="GO" id="GO:0016020">
    <property type="term" value="C:membrane"/>
    <property type="evidence" value="ECO:0007669"/>
    <property type="project" value="UniProtKB-SubCell"/>
</dbReference>